<evidence type="ECO:0000313" key="3">
    <source>
        <dbReference type="Proteomes" id="UP000241473"/>
    </source>
</evidence>
<evidence type="ECO:0000259" key="1">
    <source>
        <dbReference type="SMART" id="SM00885"/>
    </source>
</evidence>
<feature type="domain" description="Bacteriophage/plasmid primase P4 C-terminal" evidence="1">
    <location>
        <begin position="1"/>
        <end position="96"/>
    </location>
</feature>
<feature type="non-terminal residue" evidence="2">
    <location>
        <position position="1"/>
    </location>
</feature>
<protein>
    <recommendedName>
        <fullName evidence="1">Bacteriophage/plasmid primase P4 C-terminal domain-containing protein</fullName>
    </recommendedName>
</protein>
<dbReference type="Proteomes" id="UP000241473">
    <property type="component" value="Unassembled WGS sequence"/>
</dbReference>
<proteinExistence type="predicted"/>
<accession>A0A2R6ALF7</accession>
<comment type="caution">
    <text evidence="2">The sequence shown here is derived from an EMBL/GenBank/DDBJ whole genome shotgun (WGS) entry which is preliminary data.</text>
</comment>
<gene>
    <name evidence="2" type="ORF">B9Q00_09510</name>
</gene>
<dbReference type="AlphaFoldDB" id="A0A2R6ALF7"/>
<dbReference type="EMBL" id="NEXB01000079">
    <property type="protein sequence ID" value="PSN87181.1"/>
    <property type="molecule type" value="Genomic_DNA"/>
</dbReference>
<sequence length="122" mass="13661">EKDLTEVLSNQADTKPSSTLLDQVIRIIGAKSWVAEKQLQEPPLNLINLRNGILDIETGQLHPHNPQLWFTSVIDVEYNPNAECPNFLKFLSEILPLKRTQQYKSCLATHSTGAATRAAHLC</sequence>
<evidence type="ECO:0000313" key="2">
    <source>
        <dbReference type="EMBL" id="PSN87181.1"/>
    </source>
</evidence>
<name>A0A2R6ALF7_9ARCH</name>
<reference evidence="2 3" key="1">
    <citation type="submission" date="2017-04" db="EMBL/GenBank/DDBJ databases">
        <title>Novel microbial lineages endemic to geothermal iron-oxide mats fill important gaps in the evolutionary history of Archaea.</title>
        <authorList>
            <person name="Jay Z.J."/>
            <person name="Beam J.P."/>
            <person name="Dlakic M."/>
            <person name="Rusch D.B."/>
            <person name="Kozubal M.A."/>
            <person name="Inskeep W.P."/>
        </authorList>
    </citation>
    <scope>NUCLEOTIDE SEQUENCE [LARGE SCALE GENOMIC DNA]</scope>
    <source>
        <strain evidence="2">OSP_C</strain>
    </source>
</reference>
<dbReference type="Pfam" id="PF08706">
    <property type="entry name" value="D5_N"/>
    <property type="match status" value="1"/>
</dbReference>
<organism evidence="2 3">
    <name type="scientific">Candidatus Marsarchaeota G1 archaeon OSP_C</name>
    <dbReference type="NCBI Taxonomy" id="1978154"/>
    <lineage>
        <taxon>Archaea</taxon>
        <taxon>Candidatus Marsarchaeota</taxon>
        <taxon>Candidatus Marsarchaeota group 1</taxon>
    </lineage>
</organism>
<dbReference type="InterPro" id="IPR014818">
    <property type="entry name" value="Phage/plasmid_primase_P4_C"/>
</dbReference>
<dbReference type="SMART" id="SM00885">
    <property type="entry name" value="D5_N"/>
    <property type="match status" value="1"/>
</dbReference>